<dbReference type="GO" id="GO:0061630">
    <property type="term" value="F:ubiquitin protein ligase activity"/>
    <property type="evidence" value="ECO:0007669"/>
    <property type="project" value="TreeGrafter"/>
</dbReference>
<dbReference type="GO" id="GO:0008270">
    <property type="term" value="F:zinc ion binding"/>
    <property type="evidence" value="ECO:0007669"/>
    <property type="project" value="UniProtKB-KW"/>
</dbReference>
<gene>
    <name evidence="6" type="ORF">AFUS01_LOCUS8035</name>
</gene>
<evidence type="ECO:0000256" key="2">
    <source>
        <dbReference type="ARBA" id="ARBA00022771"/>
    </source>
</evidence>
<organism evidence="6 7">
    <name type="scientific">Allacma fusca</name>
    <dbReference type="NCBI Taxonomy" id="39272"/>
    <lineage>
        <taxon>Eukaryota</taxon>
        <taxon>Metazoa</taxon>
        <taxon>Ecdysozoa</taxon>
        <taxon>Arthropoda</taxon>
        <taxon>Hexapoda</taxon>
        <taxon>Collembola</taxon>
        <taxon>Symphypleona</taxon>
        <taxon>Sminthuridae</taxon>
        <taxon>Allacma</taxon>
    </lineage>
</organism>
<dbReference type="EMBL" id="CAJVCH010055013">
    <property type="protein sequence ID" value="CAG7718661.1"/>
    <property type="molecule type" value="Genomic_DNA"/>
</dbReference>
<comment type="caution">
    <text evidence="6">The sequence shown here is derived from an EMBL/GenBank/DDBJ whole genome shotgun (WGS) entry which is preliminary data.</text>
</comment>
<proteinExistence type="predicted"/>
<reference evidence="6" key="1">
    <citation type="submission" date="2021-06" db="EMBL/GenBank/DDBJ databases">
        <authorList>
            <person name="Hodson N. C."/>
            <person name="Mongue J. A."/>
            <person name="Jaron S. K."/>
        </authorList>
    </citation>
    <scope>NUCLEOTIDE SEQUENCE</scope>
</reference>
<protein>
    <recommendedName>
        <fullName evidence="5">SIAH-type domain-containing protein</fullName>
    </recommendedName>
</protein>
<evidence type="ECO:0000259" key="5">
    <source>
        <dbReference type="PROSITE" id="PS51081"/>
    </source>
</evidence>
<evidence type="ECO:0000313" key="6">
    <source>
        <dbReference type="EMBL" id="CAG7718661.1"/>
    </source>
</evidence>
<evidence type="ECO:0000313" key="7">
    <source>
        <dbReference type="Proteomes" id="UP000708208"/>
    </source>
</evidence>
<dbReference type="PROSITE" id="PS51081">
    <property type="entry name" value="ZF_SIAH"/>
    <property type="match status" value="1"/>
</dbReference>
<dbReference type="UniPathway" id="UPA00143"/>
<evidence type="ECO:0000256" key="3">
    <source>
        <dbReference type="ARBA" id="ARBA00022833"/>
    </source>
</evidence>
<dbReference type="GO" id="GO:0043161">
    <property type="term" value="P:proteasome-mediated ubiquitin-dependent protein catabolic process"/>
    <property type="evidence" value="ECO:0007669"/>
    <property type="project" value="TreeGrafter"/>
</dbReference>
<dbReference type="InterPro" id="IPR004162">
    <property type="entry name" value="SINA-like_animal"/>
</dbReference>
<evidence type="ECO:0000256" key="4">
    <source>
        <dbReference type="PROSITE-ProRule" id="PRU00455"/>
    </source>
</evidence>
<dbReference type="PANTHER" id="PTHR45877:SF2">
    <property type="entry name" value="E3 UBIQUITIN-PROTEIN LIGASE SINA-RELATED"/>
    <property type="match status" value="1"/>
</dbReference>
<keyword evidence="1" id="KW-0479">Metal-binding</keyword>
<keyword evidence="7" id="KW-1185">Reference proteome</keyword>
<dbReference type="PANTHER" id="PTHR45877">
    <property type="entry name" value="E3 UBIQUITIN-PROTEIN LIGASE SIAH2"/>
    <property type="match status" value="1"/>
</dbReference>
<dbReference type="AlphaFoldDB" id="A0A8J2JFF4"/>
<accession>A0A8J2JFF4</accession>
<keyword evidence="3" id="KW-0862">Zinc</keyword>
<dbReference type="GO" id="GO:0016567">
    <property type="term" value="P:protein ubiquitination"/>
    <property type="evidence" value="ECO:0007669"/>
    <property type="project" value="UniProtKB-UniPathway"/>
</dbReference>
<name>A0A8J2JFF4_9HEXA</name>
<dbReference type="GO" id="GO:0031624">
    <property type="term" value="F:ubiquitin conjugating enzyme binding"/>
    <property type="evidence" value="ECO:0007669"/>
    <property type="project" value="TreeGrafter"/>
</dbReference>
<dbReference type="GO" id="GO:0005737">
    <property type="term" value="C:cytoplasm"/>
    <property type="evidence" value="ECO:0007669"/>
    <property type="project" value="TreeGrafter"/>
</dbReference>
<sequence length="201" mass="22784">MVLNCTYQCKYLEAGCQATLIYEALREHEAECNFSPLNFCQCLGISCDHKIGQKDIVNHLKTVHAVRGIETSSSNYELVVEIHQTILEVELDNANDFMGPPHFFIFDGTIFFLKTVVKVKEKCISWMVCVAGSQKTAEKYQAKIMFFTTAKKNSVEWKGEICSFHQKFGESLTLSIPFKYLVLQSISLGMHAEMSESNSQD</sequence>
<keyword evidence="2 4" id="KW-0863">Zinc-finger</keyword>
<dbReference type="InterPro" id="IPR013010">
    <property type="entry name" value="Znf_SIAH"/>
</dbReference>
<dbReference type="Pfam" id="PF21361">
    <property type="entry name" value="Sina_ZnF"/>
    <property type="match status" value="1"/>
</dbReference>
<feature type="domain" description="SIAH-type" evidence="5">
    <location>
        <begin position="4"/>
        <end position="65"/>
    </location>
</feature>
<dbReference type="Proteomes" id="UP000708208">
    <property type="component" value="Unassembled WGS sequence"/>
</dbReference>
<evidence type="ECO:0000256" key="1">
    <source>
        <dbReference type="ARBA" id="ARBA00022723"/>
    </source>
</evidence>